<evidence type="ECO:0000313" key="11">
    <source>
        <dbReference type="EMBL" id="MFD1227277.1"/>
    </source>
</evidence>
<evidence type="ECO:0000256" key="9">
    <source>
        <dbReference type="RuleBase" id="RU004320"/>
    </source>
</evidence>
<dbReference type="CDD" id="cd00462">
    <property type="entry name" value="PTH"/>
    <property type="match status" value="1"/>
</dbReference>
<keyword evidence="12" id="KW-1185">Reference proteome</keyword>
<dbReference type="InterPro" id="IPR018171">
    <property type="entry name" value="Pept_tRNA_hydro_CS"/>
</dbReference>
<evidence type="ECO:0000256" key="2">
    <source>
        <dbReference type="ARBA" id="ARBA00022555"/>
    </source>
</evidence>
<evidence type="ECO:0000256" key="8">
    <source>
        <dbReference type="RuleBase" id="RU000673"/>
    </source>
</evidence>
<evidence type="ECO:0000256" key="7">
    <source>
        <dbReference type="HAMAP-Rule" id="MF_00083"/>
    </source>
</evidence>
<evidence type="ECO:0000256" key="10">
    <source>
        <dbReference type="SAM" id="MobiDB-lite"/>
    </source>
</evidence>
<keyword evidence="3 7" id="KW-0378">Hydrolase</keyword>
<dbReference type="EC" id="3.1.1.29" evidence="1 7"/>
<evidence type="ECO:0000256" key="5">
    <source>
        <dbReference type="ARBA" id="ARBA00038063"/>
    </source>
</evidence>
<reference evidence="12" key="1">
    <citation type="journal article" date="2019" name="Int. J. Syst. Evol. Microbiol.">
        <title>The Global Catalogue of Microorganisms (GCM) 10K type strain sequencing project: providing services to taxonomists for standard genome sequencing and annotation.</title>
        <authorList>
            <consortium name="The Broad Institute Genomics Platform"/>
            <consortium name="The Broad Institute Genome Sequencing Center for Infectious Disease"/>
            <person name="Wu L."/>
            <person name="Ma J."/>
        </authorList>
    </citation>
    <scope>NUCLEOTIDE SEQUENCE [LARGE SCALE GENOMIC DNA]</scope>
    <source>
        <strain evidence="12">CCUG 49584</strain>
    </source>
</reference>
<evidence type="ECO:0000256" key="4">
    <source>
        <dbReference type="ARBA" id="ARBA00022884"/>
    </source>
</evidence>
<accession>A0ABW3V279</accession>
<feature type="compositionally biased region" description="Polar residues" evidence="10">
    <location>
        <begin position="214"/>
        <end position="225"/>
    </location>
</feature>
<comment type="function">
    <text evidence="7">Hydrolyzes ribosome-free peptidyl-tRNAs (with 1 or more amino acids incorporated), which drop off the ribosome during protein synthesis, or as a result of ribosome stalling.</text>
</comment>
<feature type="active site" description="Proton acceptor" evidence="7">
    <location>
        <position position="19"/>
    </location>
</feature>
<evidence type="ECO:0000256" key="1">
    <source>
        <dbReference type="ARBA" id="ARBA00013260"/>
    </source>
</evidence>
<dbReference type="PROSITE" id="PS01195">
    <property type="entry name" value="PEPT_TRNA_HYDROL_1"/>
    <property type="match status" value="1"/>
</dbReference>
<evidence type="ECO:0000256" key="6">
    <source>
        <dbReference type="ARBA" id="ARBA00050038"/>
    </source>
</evidence>
<comment type="subcellular location">
    <subcellularLocation>
        <location evidence="7">Cytoplasm</location>
    </subcellularLocation>
</comment>
<name>A0ABW3V279_9HYPH</name>
<comment type="subunit">
    <text evidence="7">Monomer.</text>
</comment>
<dbReference type="HAMAP" id="MF_00083">
    <property type="entry name" value="Pept_tRNA_hydro_bact"/>
    <property type="match status" value="1"/>
</dbReference>
<comment type="function">
    <text evidence="7">Catalyzes the release of premature peptidyl moieties from peptidyl-tRNA molecules trapped in stalled 50S ribosomal subunits, and thus maintains levels of free tRNAs and 50S ribosomes.</text>
</comment>
<dbReference type="RefSeq" id="WP_289386576.1">
    <property type="nucleotide sequence ID" value="NZ_JAUCBM010000003.1"/>
</dbReference>
<dbReference type="PANTHER" id="PTHR17224:SF1">
    <property type="entry name" value="PEPTIDYL-TRNA HYDROLASE"/>
    <property type="match status" value="1"/>
</dbReference>
<dbReference type="PROSITE" id="PS01196">
    <property type="entry name" value="PEPT_TRNA_HYDROL_2"/>
    <property type="match status" value="1"/>
</dbReference>
<feature type="binding site" evidence="7">
    <location>
        <position position="112"/>
    </location>
    <ligand>
        <name>tRNA</name>
        <dbReference type="ChEBI" id="CHEBI:17843"/>
    </ligand>
</feature>
<sequence>MLLITGLGNPGAQYARNRHNIGFMAVDEIHSRHRFSPWSKKFQGLISEGMIDGEKVLLLKPQTFMNLSGQSVGEAMRFYKLAISDLVVVYDELDLPPAKLRIKAGGSANGHNGIKSIDQHMHGLLNSKDYRRMRLGIGHPGAKELVHHYVLGDFAKADNEWLDLLFTGIADNLSYLIKKDDNGFMNKISLVMGGKQNETKAEAPVKAAPKAQSHIRQARQNNTTAPKLPASGPMADMLAKLFGKKDS</sequence>
<feature type="region of interest" description="Disordered" evidence="10">
    <location>
        <begin position="210"/>
        <end position="233"/>
    </location>
</feature>
<dbReference type="SUPFAM" id="SSF53178">
    <property type="entry name" value="Peptidyl-tRNA hydrolase-like"/>
    <property type="match status" value="1"/>
</dbReference>
<comment type="caution">
    <text evidence="11">The sequence shown here is derived from an EMBL/GenBank/DDBJ whole genome shotgun (WGS) entry which is preliminary data.</text>
</comment>
<feature type="binding site" evidence="7">
    <location>
        <position position="66"/>
    </location>
    <ligand>
        <name>tRNA</name>
        <dbReference type="ChEBI" id="CHEBI:17843"/>
    </ligand>
</feature>
<evidence type="ECO:0000313" key="12">
    <source>
        <dbReference type="Proteomes" id="UP001597263"/>
    </source>
</evidence>
<dbReference type="Pfam" id="PF01195">
    <property type="entry name" value="Pept_tRNA_hydro"/>
    <property type="match status" value="1"/>
</dbReference>
<gene>
    <name evidence="7 11" type="primary">pth</name>
    <name evidence="11" type="ORF">ACFQ35_09000</name>
</gene>
<organism evidence="11 12">
    <name type="scientific">Pseudochrobactrum kiredjianiae</name>
    <dbReference type="NCBI Taxonomy" id="386305"/>
    <lineage>
        <taxon>Bacteria</taxon>
        <taxon>Pseudomonadati</taxon>
        <taxon>Pseudomonadota</taxon>
        <taxon>Alphaproteobacteria</taxon>
        <taxon>Hyphomicrobiales</taxon>
        <taxon>Brucellaceae</taxon>
        <taxon>Pseudochrobactrum</taxon>
    </lineage>
</organism>
<feature type="site" description="Stabilizes the basic form of H active site to accept a proton" evidence="7">
    <location>
        <position position="91"/>
    </location>
</feature>
<feature type="binding site" evidence="7">
    <location>
        <position position="64"/>
    </location>
    <ligand>
        <name>tRNA</name>
        <dbReference type="ChEBI" id="CHEBI:17843"/>
    </ligand>
</feature>
<dbReference type="InterPro" id="IPR036416">
    <property type="entry name" value="Pept_tRNA_hydro_sf"/>
</dbReference>
<dbReference type="InterPro" id="IPR001328">
    <property type="entry name" value="Pept_tRNA_hydro"/>
</dbReference>
<feature type="binding site" evidence="7">
    <location>
        <position position="14"/>
    </location>
    <ligand>
        <name>tRNA</name>
        <dbReference type="ChEBI" id="CHEBI:17843"/>
    </ligand>
</feature>
<proteinExistence type="inferred from homology"/>
<dbReference type="GO" id="GO:0004045">
    <property type="term" value="F:peptidyl-tRNA hydrolase activity"/>
    <property type="evidence" value="ECO:0007669"/>
    <property type="project" value="UniProtKB-EC"/>
</dbReference>
<keyword evidence="2 7" id="KW-0820">tRNA-binding</keyword>
<keyword evidence="7" id="KW-0963">Cytoplasm</keyword>
<evidence type="ECO:0000256" key="3">
    <source>
        <dbReference type="ARBA" id="ARBA00022801"/>
    </source>
</evidence>
<comment type="similarity">
    <text evidence="5 7 9">Belongs to the PTH family.</text>
</comment>
<feature type="site" description="Discriminates between blocked and unblocked aminoacyl-tRNA" evidence="7">
    <location>
        <position position="9"/>
    </location>
</feature>
<dbReference type="EMBL" id="JBHTMA010000033">
    <property type="protein sequence ID" value="MFD1227277.1"/>
    <property type="molecule type" value="Genomic_DNA"/>
</dbReference>
<dbReference type="Proteomes" id="UP001597263">
    <property type="component" value="Unassembled WGS sequence"/>
</dbReference>
<protein>
    <recommendedName>
        <fullName evidence="6 7">Peptidyl-tRNA hydrolase</fullName>
        <shortName evidence="7">Pth</shortName>
        <ecNumber evidence="1 7">3.1.1.29</ecNumber>
    </recommendedName>
</protein>
<keyword evidence="4 7" id="KW-0694">RNA-binding</keyword>
<dbReference type="Gene3D" id="3.40.50.1470">
    <property type="entry name" value="Peptidyl-tRNA hydrolase"/>
    <property type="match status" value="1"/>
</dbReference>
<comment type="catalytic activity">
    <reaction evidence="7 8">
        <text>an N-acyl-L-alpha-aminoacyl-tRNA + H2O = an N-acyl-L-amino acid + a tRNA + H(+)</text>
        <dbReference type="Rhea" id="RHEA:54448"/>
        <dbReference type="Rhea" id="RHEA-COMP:10123"/>
        <dbReference type="Rhea" id="RHEA-COMP:13883"/>
        <dbReference type="ChEBI" id="CHEBI:15377"/>
        <dbReference type="ChEBI" id="CHEBI:15378"/>
        <dbReference type="ChEBI" id="CHEBI:59874"/>
        <dbReference type="ChEBI" id="CHEBI:78442"/>
        <dbReference type="ChEBI" id="CHEBI:138191"/>
        <dbReference type="EC" id="3.1.1.29"/>
    </reaction>
</comment>
<dbReference type="PANTHER" id="PTHR17224">
    <property type="entry name" value="PEPTIDYL-TRNA HYDROLASE"/>
    <property type="match status" value="1"/>
</dbReference>
<dbReference type="NCBIfam" id="TIGR00447">
    <property type="entry name" value="pth"/>
    <property type="match status" value="1"/>
</dbReference>